<feature type="transmembrane region" description="Helical" evidence="6">
    <location>
        <begin position="270"/>
        <end position="287"/>
    </location>
</feature>
<comment type="caution">
    <text evidence="8">The sequence shown here is derived from an EMBL/GenBank/DDBJ whole genome shotgun (WGS) entry which is preliminary data.</text>
</comment>
<sequence length="303" mass="31930">MGLVWGASFLFMKVALEGVSFGQVAWSRTVLGALALAVVVAITRPRVTASDGSRGPVLPKEPIVWFHFLVVAFVNCVIPYLCFAWAEQHVSSSLASIYNATTPIMTAIMATLVFRVEKLGLSRWVGVGVGILGVVVIIGPWQYSALTGSLAGQLACLVATACYGISFGYQRRFLTDRPIAPATFAALSIGVAGVVMLALTPLVATGPVTLTLPVVGSLLALGILGTGFAYIWNISVLRAWGPTNTSTVTYVTPVVGVVLGVALLGETFSWHEPLGALVVLLGILLAQGRLRLGARRRTVPLVE</sequence>
<proteinExistence type="inferred from homology"/>
<dbReference type="PANTHER" id="PTHR32322">
    <property type="entry name" value="INNER MEMBRANE TRANSPORTER"/>
    <property type="match status" value="1"/>
</dbReference>
<dbReference type="PANTHER" id="PTHR32322:SF9">
    <property type="entry name" value="AMINO-ACID METABOLITE EFFLUX PUMP-RELATED"/>
    <property type="match status" value="1"/>
</dbReference>
<protein>
    <submittedName>
        <fullName evidence="8">EamA family transporter</fullName>
    </submittedName>
</protein>
<organism evidence="8 9">
    <name type="scientific">Agromyces seonyuensis</name>
    <dbReference type="NCBI Taxonomy" id="2662446"/>
    <lineage>
        <taxon>Bacteria</taxon>
        <taxon>Bacillati</taxon>
        <taxon>Actinomycetota</taxon>
        <taxon>Actinomycetes</taxon>
        <taxon>Micrococcales</taxon>
        <taxon>Microbacteriaceae</taxon>
        <taxon>Agromyces</taxon>
    </lineage>
</organism>
<dbReference type="AlphaFoldDB" id="A0A6I4P057"/>
<feature type="transmembrane region" description="Helical" evidence="6">
    <location>
        <begin position="181"/>
        <end position="204"/>
    </location>
</feature>
<evidence type="ECO:0000256" key="5">
    <source>
        <dbReference type="ARBA" id="ARBA00023136"/>
    </source>
</evidence>
<gene>
    <name evidence="8" type="ORF">GB864_09970</name>
</gene>
<evidence type="ECO:0000313" key="9">
    <source>
        <dbReference type="Proteomes" id="UP000438182"/>
    </source>
</evidence>
<feature type="transmembrane region" description="Helical" evidence="6">
    <location>
        <begin position="121"/>
        <end position="143"/>
    </location>
</feature>
<evidence type="ECO:0000256" key="2">
    <source>
        <dbReference type="ARBA" id="ARBA00007362"/>
    </source>
</evidence>
<feature type="transmembrane region" description="Helical" evidence="6">
    <location>
        <begin position="92"/>
        <end position="114"/>
    </location>
</feature>
<evidence type="ECO:0000256" key="1">
    <source>
        <dbReference type="ARBA" id="ARBA00004141"/>
    </source>
</evidence>
<evidence type="ECO:0000259" key="7">
    <source>
        <dbReference type="Pfam" id="PF00892"/>
    </source>
</evidence>
<comment type="similarity">
    <text evidence="2">Belongs to the EamA transporter family.</text>
</comment>
<dbReference type="Pfam" id="PF00892">
    <property type="entry name" value="EamA"/>
    <property type="match status" value="2"/>
</dbReference>
<feature type="transmembrane region" description="Helical" evidence="6">
    <location>
        <begin position="149"/>
        <end position="169"/>
    </location>
</feature>
<keyword evidence="9" id="KW-1185">Reference proteome</keyword>
<dbReference type="InterPro" id="IPR000620">
    <property type="entry name" value="EamA_dom"/>
</dbReference>
<evidence type="ECO:0000256" key="6">
    <source>
        <dbReference type="SAM" id="Phobius"/>
    </source>
</evidence>
<dbReference type="SUPFAM" id="SSF103481">
    <property type="entry name" value="Multidrug resistance efflux transporter EmrE"/>
    <property type="match status" value="2"/>
</dbReference>
<feature type="transmembrane region" description="Helical" evidence="6">
    <location>
        <begin position="25"/>
        <end position="43"/>
    </location>
</feature>
<dbReference type="Proteomes" id="UP000438182">
    <property type="component" value="Unassembled WGS sequence"/>
</dbReference>
<comment type="subcellular location">
    <subcellularLocation>
        <location evidence="1">Membrane</location>
        <topology evidence="1">Multi-pass membrane protein</topology>
    </subcellularLocation>
</comment>
<name>A0A6I4P057_9MICO</name>
<dbReference type="EMBL" id="WSTA01000040">
    <property type="protein sequence ID" value="MWB98872.1"/>
    <property type="molecule type" value="Genomic_DNA"/>
</dbReference>
<feature type="transmembrane region" description="Helical" evidence="6">
    <location>
        <begin position="210"/>
        <end position="232"/>
    </location>
</feature>
<feature type="transmembrane region" description="Helical" evidence="6">
    <location>
        <begin position="244"/>
        <end position="264"/>
    </location>
</feature>
<keyword evidence="4 6" id="KW-1133">Transmembrane helix</keyword>
<keyword evidence="5 6" id="KW-0472">Membrane</keyword>
<evidence type="ECO:0000313" key="8">
    <source>
        <dbReference type="EMBL" id="MWB98872.1"/>
    </source>
</evidence>
<evidence type="ECO:0000256" key="4">
    <source>
        <dbReference type="ARBA" id="ARBA00022989"/>
    </source>
</evidence>
<dbReference type="InterPro" id="IPR037185">
    <property type="entry name" value="EmrE-like"/>
</dbReference>
<feature type="domain" description="EamA" evidence="7">
    <location>
        <begin position="152"/>
        <end position="285"/>
    </location>
</feature>
<evidence type="ECO:0000256" key="3">
    <source>
        <dbReference type="ARBA" id="ARBA00022692"/>
    </source>
</evidence>
<dbReference type="InterPro" id="IPR050638">
    <property type="entry name" value="AA-Vitamin_Transporters"/>
</dbReference>
<reference evidence="8 9" key="1">
    <citation type="submission" date="2019-12" db="EMBL/GenBank/DDBJ databases">
        <authorList>
            <person name="Kim Y.S."/>
        </authorList>
    </citation>
    <scope>NUCLEOTIDE SEQUENCE [LARGE SCALE GENOMIC DNA]</scope>
    <source>
        <strain evidence="8 9">MMS17-SY077</strain>
    </source>
</reference>
<dbReference type="GO" id="GO:0016020">
    <property type="term" value="C:membrane"/>
    <property type="evidence" value="ECO:0007669"/>
    <property type="project" value="UniProtKB-SubCell"/>
</dbReference>
<accession>A0A6I4P057</accession>
<feature type="transmembrane region" description="Helical" evidence="6">
    <location>
        <begin position="64"/>
        <end position="86"/>
    </location>
</feature>
<feature type="domain" description="EamA" evidence="7">
    <location>
        <begin position="2"/>
        <end position="138"/>
    </location>
</feature>
<keyword evidence="3 6" id="KW-0812">Transmembrane</keyword>